<dbReference type="PRINTS" id="PR00081">
    <property type="entry name" value="GDHRDH"/>
</dbReference>
<dbReference type="EMBL" id="CP001966">
    <property type="protein sequence ID" value="ADG80730.1"/>
    <property type="molecule type" value="Genomic_DNA"/>
</dbReference>
<dbReference type="CDD" id="cd05374">
    <property type="entry name" value="17beta-HSD-like_SDR_c"/>
    <property type="match status" value="1"/>
</dbReference>
<reference evidence="6" key="1">
    <citation type="submission" date="2010-03" db="EMBL/GenBank/DDBJ databases">
        <title>The complete chromosome of Tsukamurella paurometabola DSM 20162.</title>
        <authorList>
            <consortium name="US DOE Joint Genome Institute (JGI-PGF)"/>
            <person name="Lucas S."/>
            <person name="Copeland A."/>
            <person name="Lapidus A."/>
            <person name="Glavina del Rio T."/>
            <person name="Dalin E."/>
            <person name="Tice H."/>
            <person name="Bruce D."/>
            <person name="Goodwin L."/>
            <person name="Pitluck S."/>
            <person name="Kyrpides N."/>
            <person name="Mavromatis K."/>
            <person name="Ivanova N."/>
            <person name="Mikhailova N."/>
            <person name="Munk A.C."/>
            <person name="Brettin T."/>
            <person name="Detter J.C."/>
            <person name="Tapia R."/>
            <person name="Han C."/>
            <person name="Larimer F."/>
            <person name="Land M."/>
            <person name="Hauser L."/>
            <person name="Markowitz V."/>
            <person name="Cheng J.-F."/>
            <person name="Hugenholtz P."/>
            <person name="Woyke T."/>
            <person name="Wu D."/>
            <person name="Jando M."/>
            <person name="Brambilla E."/>
            <person name="Klenk H.-P."/>
            <person name="Eisen J.A."/>
        </authorList>
    </citation>
    <scope>NUCLEOTIDE SEQUENCE [LARGE SCALE GENOMIC DNA]</scope>
    <source>
        <strain evidence="6">ATCC 8368 / DSM 20162 / CCUG 35730 / CIP 100753 / JCM 10117 / KCTC 9821 / NBRC 16120 / NCIMB 702349 / NCTC 13040</strain>
    </source>
</reference>
<dbReference type="PANTHER" id="PTHR43976:SF16">
    <property type="entry name" value="SHORT-CHAIN DEHYDROGENASE_REDUCTASE FAMILY PROTEIN"/>
    <property type="match status" value="1"/>
</dbReference>
<feature type="domain" description="Ketoreductase" evidence="4">
    <location>
        <begin position="3"/>
        <end position="162"/>
    </location>
</feature>
<dbReference type="SMART" id="SM00822">
    <property type="entry name" value="PKS_KR"/>
    <property type="match status" value="1"/>
</dbReference>
<dbReference type="InterPro" id="IPR036291">
    <property type="entry name" value="NAD(P)-bd_dom_sf"/>
</dbReference>
<gene>
    <name evidence="5" type="ordered locus">Tpau_4161</name>
</gene>
<evidence type="ECO:0000259" key="4">
    <source>
        <dbReference type="SMART" id="SM00822"/>
    </source>
</evidence>
<protein>
    <submittedName>
        <fullName evidence="5">Short-chain dehydrogenase/reductase SDR</fullName>
    </submittedName>
</protein>
<keyword evidence="2" id="KW-0560">Oxidoreductase</keyword>
<dbReference type="RefSeq" id="WP_013128719.1">
    <property type="nucleotide sequence ID" value="NC_014158.1"/>
</dbReference>
<comment type="similarity">
    <text evidence="1 3">Belongs to the short-chain dehydrogenases/reductases (SDR) family.</text>
</comment>
<evidence type="ECO:0000256" key="2">
    <source>
        <dbReference type="ARBA" id="ARBA00023002"/>
    </source>
</evidence>
<dbReference type="HOGENOM" id="CLU_010194_2_9_11"/>
<dbReference type="InterPro" id="IPR051911">
    <property type="entry name" value="SDR_oxidoreductase"/>
</dbReference>
<dbReference type="PANTHER" id="PTHR43976">
    <property type="entry name" value="SHORT CHAIN DEHYDROGENASE"/>
    <property type="match status" value="1"/>
</dbReference>
<evidence type="ECO:0000256" key="1">
    <source>
        <dbReference type="ARBA" id="ARBA00006484"/>
    </source>
</evidence>
<dbReference type="STRING" id="521096.Tpau_4161"/>
<organism evidence="5 6">
    <name type="scientific">Tsukamurella paurometabola (strain ATCC 8368 / DSM 20162 / CCUG 35730 / CIP 100753 / JCM 10117 / KCTC 9821 / NBRC 16120 / NCIMB 702349 / NCTC 13040)</name>
    <name type="common">Corynebacterium paurometabolum</name>
    <dbReference type="NCBI Taxonomy" id="521096"/>
    <lineage>
        <taxon>Bacteria</taxon>
        <taxon>Bacillati</taxon>
        <taxon>Actinomycetota</taxon>
        <taxon>Actinomycetes</taxon>
        <taxon>Mycobacteriales</taxon>
        <taxon>Tsukamurellaceae</taxon>
        <taxon>Tsukamurella</taxon>
    </lineage>
</organism>
<evidence type="ECO:0000313" key="5">
    <source>
        <dbReference type="EMBL" id="ADG80730.1"/>
    </source>
</evidence>
<dbReference type="SUPFAM" id="SSF51735">
    <property type="entry name" value="NAD(P)-binding Rossmann-fold domains"/>
    <property type="match status" value="1"/>
</dbReference>
<evidence type="ECO:0000256" key="3">
    <source>
        <dbReference type="RuleBase" id="RU000363"/>
    </source>
</evidence>
<dbReference type="Proteomes" id="UP000001213">
    <property type="component" value="Chromosome"/>
</dbReference>
<name>D5UP21_TSUPD</name>
<keyword evidence="6" id="KW-1185">Reference proteome</keyword>
<sequence>MSRRWFITGGTPGNFGMAFAEAALETGDRVVLTSRRPQELTIWAAQYGDRVLVVPVELTDADQVQDAVRAAEEHFGGIDVLVNCAGRGWYGSIEGMDESAMRAMFELNFFAVLSVTRAVLPGMRARGSGWIVNVSSVAGLVSAPGFGYYSATKFAIEAITDALYDEVAPHGISVLTVEPGAFRTNAYTGFSSEPINEPILDYHDMLEQVRAVFVGMDGVQPGDPCRGARAVIAAMAQDPPPRKLVLGNSGYDAVITSLEKALADLRKNETLSRSADFPI</sequence>
<dbReference type="KEGG" id="tpr:Tpau_4161"/>
<dbReference type="Gene3D" id="3.40.50.720">
    <property type="entry name" value="NAD(P)-binding Rossmann-like Domain"/>
    <property type="match status" value="1"/>
</dbReference>
<dbReference type="InterPro" id="IPR057326">
    <property type="entry name" value="KR_dom"/>
</dbReference>
<proteinExistence type="inferred from homology"/>
<dbReference type="eggNOG" id="COG4221">
    <property type="taxonomic scope" value="Bacteria"/>
</dbReference>
<evidence type="ECO:0000313" key="6">
    <source>
        <dbReference type="Proteomes" id="UP000001213"/>
    </source>
</evidence>
<dbReference type="InterPro" id="IPR002347">
    <property type="entry name" value="SDR_fam"/>
</dbReference>
<dbReference type="AlphaFoldDB" id="D5UP21"/>
<dbReference type="PRINTS" id="PR00080">
    <property type="entry name" value="SDRFAMILY"/>
</dbReference>
<dbReference type="Pfam" id="PF00106">
    <property type="entry name" value="adh_short"/>
    <property type="match status" value="1"/>
</dbReference>
<accession>D5UP21</accession>
<reference evidence="5 6" key="2">
    <citation type="journal article" date="2011" name="Stand. Genomic Sci.">
        <title>Complete genome sequence of Tsukamurella paurometabola type strain (no. 33).</title>
        <authorList>
            <person name="Munk A.C."/>
            <person name="Lapidus A."/>
            <person name="Lucas S."/>
            <person name="Nolan M."/>
            <person name="Tice H."/>
            <person name="Cheng J.F."/>
            <person name="Del Rio T.G."/>
            <person name="Goodwin L."/>
            <person name="Pitluck S."/>
            <person name="Liolios K."/>
            <person name="Huntemann M."/>
            <person name="Ivanova N."/>
            <person name="Mavromatis K."/>
            <person name="Mikhailova N."/>
            <person name="Pati A."/>
            <person name="Chen A."/>
            <person name="Palaniappan K."/>
            <person name="Tapia R."/>
            <person name="Han C."/>
            <person name="Land M."/>
            <person name="Hauser L."/>
            <person name="Chang Y.J."/>
            <person name="Jeffries C.D."/>
            <person name="Brettin T."/>
            <person name="Yasawong M."/>
            <person name="Brambilla E.M."/>
            <person name="Rohde M."/>
            <person name="Sikorski J."/>
            <person name="Goker M."/>
            <person name="Detter J.C."/>
            <person name="Woyke T."/>
            <person name="Bristow J."/>
            <person name="Eisen J.A."/>
            <person name="Markowitz V."/>
            <person name="Hugenholtz P."/>
            <person name="Kyrpides N.C."/>
            <person name="Klenk H.P."/>
        </authorList>
    </citation>
    <scope>NUCLEOTIDE SEQUENCE [LARGE SCALE GENOMIC DNA]</scope>
    <source>
        <strain evidence="6">ATCC 8368 / DSM 20162 / CCUG 35730 / CIP 100753 / JCM 10117 / KCTC 9821 / NBRC 16120 / NCIMB 702349 / NCTC 13040</strain>
    </source>
</reference>
<dbReference type="GO" id="GO:0016491">
    <property type="term" value="F:oxidoreductase activity"/>
    <property type="evidence" value="ECO:0007669"/>
    <property type="project" value="UniProtKB-KW"/>
</dbReference>